<keyword evidence="4 6" id="KW-0505">Motor protein</keyword>
<dbReference type="Proteomes" id="UP000221165">
    <property type="component" value="Unassembled WGS sequence"/>
</dbReference>
<keyword evidence="1 6" id="KW-0547">Nucleotide-binding</keyword>
<feature type="region of interest" description="Actin-binding" evidence="6">
    <location>
        <begin position="661"/>
        <end position="683"/>
    </location>
</feature>
<feature type="compositionally biased region" description="Basic and acidic residues" evidence="7">
    <location>
        <begin position="18"/>
        <end position="28"/>
    </location>
</feature>
<evidence type="ECO:0000313" key="10">
    <source>
        <dbReference type="Proteomes" id="UP000221165"/>
    </source>
</evidence>
<organism evidence="9 10">
    <name type="scientific">Cystoisospora suis</name>
    <dbReference type="NCBI Taxonomy" id="483139"/>
    <lineage>
        <taxon>Eukaryota</taxon>
        <taxon>Sar</taxon>
        <taxon>Alveolata</taxon>
        <taxon>Apicomplexa</taxon>
        <taxon>Conoidasida</taxon>
        <taxon>Coccidia</taxon>
        <taxon>Eucoccidiorida</taxon>
        <taxon>Eimeriorina</taxon>
        <taxon>Sarcocystidae</taxon>
        <taxon>Cystoisospora</taxon>
    </lineage>
</organism>
<dbReference type="GO" id="GO:0016459">
    <property type="term" value="C:myosin complex"/>
    <property type="evidence" value="ECO:0007669"/>
    <property type="project" value="UniProtKB-KW"/>
</dbReference>
<evidence type="ECO:0000256" key="3">
    <source>
        <dbReference type="ARBA" id="ARBA00023123"/>
    </source>
</evidence>
<evidence type="ECO:0000256" key="6">
    <source>
        <dbReference type="PROSITE-ProRule" id="PRU00782"/>
    </source>
</evidence>
<dbReference type="Gene3D" id="1.20.120.720">
    <property type="entry name" value="Myosin VI head, motor domain, U50 subdomain"/>
    <property type="match status" value="1"/>
</dbReference>
<feature type="compositionally biased region" description="Basic and acidic residues" evidence="7">
    <location>
        <begin position="861"/>
        <end position="870"/>
    </location>
</feature>
<feature type="compositionally biased region" description="Basic residues" evidence="7">
    <location>
        <begin position="1"/>
        <end position="10"/>
    </location>
</feature>
<dbReference type="Pfam" id="PF00063">
    <property type="entry name" value="Myosin_head"/>
    <property type="match status" value="1"/>
</dbReference>
<dbReference type="EMBL" id="MIGC01002602">
    <property type="protein sequence ID" value="PHJ20783.1"/>
    <property type="molecule type" value="Genomic_DNA"/>
</dbReference>
<dbReference type="GO" id="GO:0016020">
    <property type="term" value="C:membrane"/>
    <property type="evidence" value="ECO:0007669"/>
    <property type="project" value="TreeGrafter"/>
</dbReference>
<evidence type="ECO:0000313" key="9">
    <source>
        <dbReference type="EMBL" id="PHJ20783.1"/>
    </source>
</evidence>
<protein>
    <submittedName>
        <fullName evidence="9">Myosin c</fullName>
    </submittedName>
</protein>
<evidence type="ECO:0000259" key="8">
    <source>
        <dbReference type="PROSITE" id="PS51456"/>
    </source>
</evidence>
<feature type="region of interest" description="Disordered" evidence="7">
    <location>
        <begin position="844"/>
        <end position="878"/>
    </location>
</feature>
<dbReference type="InterPro" id="IPR036961">
    <property type="entry name" value="Kinesin_motor_dom_sf"/>
</dbReference>
<keyword evidence="2 6" id="KW-0067">ATP-binding</keyword>
<keyword evidence="10" id="KW-1185">Reference proteome</keyword>
<dbReference type="GO" id="GO:0007017">
    <property type="term" value="P:microtubule-based process"/>
    <property type="evidence" value="ECO:0007669"/>
    <property type="project" value="InterPro"/>
</dbReference>
<comment type="similarity">
    <text evidence="6">Belongs to the TRAFAC class myosin-kinesin ATPase superfamily. Myosin family.</text>
</comment>
<dbReference type="GO" id="GO:0005524">
    <property type="term" value="F:ATP binding"/>
    <property type="evidence" value="ECO:0007669"/>
    <property type="project" value="UniProtKB-UniRule"/>
</dbReference>
<dbReference type="RefSeq" id="XP_067922469.1">
    <property type="nucleotide sequence ID" value="XM_068065553.1"/>
</dbReference>
<dbReference type="Gene3D" id="1.20.5.4820">
    <property type="match status" value="1"/>
</dbReference>
<feature type="non-terminal residue" evidence="9">
    <location>
        <position position="1093"/>
    </location>
</feature>
<comment type="caution">
    <text evidence="9">The sequence shown here is derived from an EMBL/GenBank/DDBJ whole genome shotgun (WGS) entry which is preliminary data.</text>
</comment>
<sequence>MASTAAKKKSGVAALPKDSAEAKHYQRKSEVVPFSQDGRPLANFAVWTADCPAVEKDPALGFAKCIVLGRSSDQTKLVLQQIEPPGGGTFEVPEPEVFNANALLDPAQVDDIGYMPHTNVPCVLALLKERFVQGLIYTTAVPLLVAVNPFKDLGNATDAWIRKYRDSSKPELLPPHVFKTARTALEDLEGYGKNQAVIVSGESGAGKTEATKQIMRYFASVSRSGDTRVQDTIMAGNPLLEAFGNAKTIRNNNSSRFGRFMMLNVSSEAGIRNGTVSNFLLEKVRVVSQEAQERSYHIFYQLIKGATDAMRQKYHLLSLKEYVYLNGRSGGCYDVPGIDDKKEFADVLASLDAIQVNGDRRDSVFSILSGLLLAGNIQIGAQAAQGVPDAAFLSPGDESVLREACELMRIDEGRLRRTLLVKETKVGGQVIEGLRTKDEAVTSIQSLSKNVYDKLFDWLVKQLNSLISSPGAMSEFIGILDIFGFEVLEVNSLEQALINITNEYLQKHFVDVVFEMETKLYQEEGVPTSALEYTDNLALVNTLCGKQESFFALLEDACLGLKSTDEGFCGTLLRRLKPTGFFFEGRKDKRLKFIVRHTIADIEYTCEGMLEKNKDFLRKDMMDVINASPDPVTSQLFAGVEIEAGKIGRGTLIASQFLKNLEKMIGIIGQTEAHFIRCLKPNEEKKPLGWNASKVLNQLFSLSILEALQLRQIGYSYRRKFKDFCIHFKWLDLGLVNSDMDRKTVAAKLLENSGIPQSEWVVGKTMVFVKSDAAKKLEVMQRERLSCFQPLVELLEPAWKKILIRRRMAKIIKALVRAEALSRMHMTEPSPIPVSLKAQEAFLAGGGPPAQRSGSARRPVKVSEEKERSVKGSTLRPSKSRVVPGFEYPASSDCLDVDETRSIDTEAFLTLKMRRPPNEPFLRHEAMARIKSRRPSEVCMEEAYHVWKSVEMLFRAPLSENRLQNICTVIRNDLDANYGHFWQVIINRTPRFGVAATHIHGSLHVLEQIGIYRNGAEYTFHLILYKTRRPCKQEIRLHEQAAEKTYGICRQRDFSGIVRVMNSKVPQYMEKDISYLIGMLFQRYQYTREWTKL</sequence>
<evidence type="ECO:0000256" key="1">
    <source>
        <dbReference type="ARBA" id="ARBA00022741"/>
    </source>
</evidence>
<dbReference type="GO" id="GO:0030286">
    <property type="term" value="C:dynein complex"/>
    <property type="evidence" value="ECO:0007669"/>
    <property type="project" value="InterPro"/>
</dbReference>
<reference evidence="9 10" key="1">
    <citation type="journal article" date="2017" name="Int. J. Parasitol.">
        <title>The genome of the protozoan parasite Cystoisospora suis and a reverse vaccinology approach to identify vaccine candidates.</title>
        <authorList>
            <person name="Palmieri N."/>
            <person name="Shrestha A."/>
            <person name="Ruttkowski B."/>
            <person name="Beck T."/>
            <person name="Vogl C."/>
            <person name="Tomley F."/>
            <person name="Blake D.P."/>
            <person name="Joachim A."/>
        </authorList>
    </citation>
    <scope>NUCLEOTIDE SEQUENCE [LARGE SCALE GENOMIC DNA]</scope>
    <source>
        <strain evidence="9 10">Wien I</strain>
    </source>
</reference>
<feature type="binding site" evidence="6">
    <location>
        <begin position="201"/>
        <end position="208"/>
    </location>
    <ligand>
        <name>ATP</name>
        <dbReference type="ChEBI" id="CHEBI:30616"/>
    </ligand>
</feature>
<dbReference type="GO" id="GO:0000146">
    <property type="term" value="F:microfilament motor activity"/>
    <property type="evidence" value="ECO:0007669"/>
    <property type="project" value="TreeGrafter"/>
</dbReference>
<dbReference type="PRINTS" id="PR00193">
    <property type="entry name" value="MYOSINHEAVY"/>
</dbReference>
<dbReference type="GO" id="GO:0051015">
    <property type="term" value="F:actin filament binding"/>
    <property type="evidence" value="ECO:0007669"/>
    <property type="project" value="TreeGrafter"/>
</dbReference>
<feature type="domain" description="Myosin motor" evidence="8">
    <location>
        <begin position="107"/>
        <end position="782"/>
    </location>
</feature>
<gene>
    <name evidence="9" type="ORF">CSUI_005377</name>
</gene>
<accession>A0A2C6KY69</accession>
<dbReference type="SUPFAM" id="SSF54648">
    <property type="entry name" value="DLC"/>
    <property type="match status" value="1"/>
</dbReference>
<dbReference type="GO" id="GO:0005737">
    <property type="term" value="C:cytoplasm"/>
    <property type="evidence" value="ECO:0007669"/>
    <property type="project" value="TreeGrafter"/>
</dbReference>
<dbReference type="FunFam" id="1.10.10.820:FF:000001">
    <property type="entry name" value="Myosin heavy chain"/>
    <property type="match status" value="1"/>
</dbReference>
<keyword evidence="5 6" id="KW-0009">Actin-binding</keyword>
<dbReference type="InterPro" id="IPR037177">
    <property type="entry name" value="DLC_sf"/>
</dbReference>
<dbReference type="SMART" id="SM00242">
    <property type="entry name" value="MYSc"/>
    <property type="match status" value="1"/>
</dbReference>
<dbReference type="Gene3D" id="3.40.850.10">
    <property type="entry name" value="Kinesin motor domain"/>
    <property type="match status" value="1"/>
</dbReference>
<evidence type="ECO:0000256" key="7">
    <source>
        <dbReference type="SAM" id="MobiDB-lite"/>
    </source>
</evidence>
<dbReference type="InterPro" id="IPR027417">
    <property type="entry name" value="P-loop_NTPase"/>
</dbReference>
<evidence type="ECO:0000256" key="5">
    <source>
        <dbReference type="ARBA" id="ARBA00023203"/>
    </source>
</evidence>
<feature type="region of interest" description="Disordered" evidence="7">
    <location>
        <begin position="1"/>
        <end position="28"/>
    </location>
</feature>
<dbReference type="InterPro" id="IPR001609">
    <property type="entry name" value="Myosin_head_motor_dom-like"/>
</dbReference>
<name>A0A2C6KY69_9APIC</name>
<dbReference type="OrthoDB" id="346036at2759"/>
<dbReference type="PROSITE" id="PS51456">
    <property type="entry name" value="MYOSIN_MOTOR"/>
    <property type="match status" value="1"/>
</dbReference>
<dbReference type="Gene3D" id="1.10.10.820">
    <property type="match status" value="1"/>
</dbReference>
<dbReference type="PANTHER" id="PTHR13140">
    <property type="entry name" value="MYOSIN"/>
    <property type="match status" value="1"/>
</dbReference>
<dbReference type="AlphaFoldDB" id="A0A2C6KY69"/>
<dbReference type="VEuPathDB" id="ToxoDB:CSUI_005377"/>
<keyword evidence="3 6" id="KW-0518">Myosin</keyword>
<dbReference type="GeneID" id="94428764"/>
<evidence type="ECO:0000256" key="2">
    <source>
        <dbReference type="ARBA" id="ARBA00022840"/>
    </source>
</evidence>
<proteinExistence type="inferred from homology"/>
<dbReference type="Gene3D" id="1.20.58.530">
    <property type="match status" value="1"/>
</dbReference>
<dbReference type="SUPFAM" id="SSF52540">
    <property type="entry name" value="P-loop containing nucleoside triphosphate hydrolases"/>
    <property type="match status" value="1"/>
</dbReference>
<dbReference type="GO" id="GO:0007015">
    <property type="term" value="P:actin filament organization"/>
    <property type="evidence" value="ECO:0007669"/>
    <property type="project" value="TreeGrafter"/>
</dbReference>
<evidence type="ECO:0000256" key="4">
    <source>
        <dbReference type="ARBA" id="ARBA00023175"/>
    </source>
</evidence>
<dbReference type="PANTHER" id="PTHR13140:SF270">
    <property type="entry name" value="MYOSIN-12"/>
    <property type="match status" value="1"/>
</dbReference>